<keyword evidence="2" id="KW-1185">Reference proteome</keyword>
<dbReference type="Gene3D" id="3.40.1360.10">
    <property type="match status" value="1"/>
</dbReference>
<name>A0A927FJM3_9BURK</name>
<sequence length="291" mass="33000">MNIKEAKAIPLLELLARLGHKPTHTRGSAIWYRSPLRGENTPSFKVDAIKNVWFDFGLGRGGTNIDLVQALYGEDTRRTLGRIADLVNGLVAPLELMPTVPIPREVSVPEIIGNREIADQRLVQYLLRERHIPIDLARVYLRELEYRVGERTYTALGFQNRSGGFELRNSIWKGCIGRKDITTFEQPERKDLVAFEGVFDFLSALAFHASTTPSANVLVLNSVAMVERAGEYIATREIDRITTYFDHDEAGARARARLLELHANVRVHDGSGLYQGHNDFNDFWKTLSRQR</sequence>
<dbReference type="GO" id="GO:0003677">
    <property type="term" value="F:DNA binding"/>
    <property type="evidence" value="ECO:0007669"/>
    <property type="project" value="InterPro"/>
</dbReference>
<dbReference type="AlphaFoldDB" id="A0A927FJM3"/>
<dbReference type="SUPFAM" id="SSF56731">
    <property type="entry name" value="DNA primase core"/>
    <property type="match status" value="1"/>
</dbReference>
<dbReference type="GO" id="GO:0008270">
    <property type="term" value="F:zinc ion binding"/>
    <property type="evidence" value="ECO:0007669"/>
    <property type="project" value="InterPro"/>
</dbReference>
<dbReference type="Pfam" id="PF13155">
    <property type="entry name" value="Toprim_2"/>
    <property type="match status" value="1"/>
</dbReference>
<organism evidence="1 2">
    <name type="scientific">Limnohabitans radicicola</name>
    <dbReference type="NCBI Taxonomy" id="2771427"/>
    <lineage>
        <taxon>Bacteria</taxon>
        <taxon>Pseudomonadati</taxon>
        <taxon>Pseudomonadota</taxon>
        <taxon>Betaproteobacteria</taxon>
        <taxon>Burkholderiales</taxon>
        <taxon>Comamonadaceae</taxon>
        <taxon>Limnohabitans</taxon>
    </lineage>
</organism>
<proteinExistence type="predicted"/>
<dbReference type="EMBL" id="JACYFT010000006">
    <property type="protein sequence ID" value="MBD8051971.1"/>
    <property type="molecule type" value="Genomic_DNA"/>
</dbReference>
<protein>
    <submittedName>
        <fullName evidence="1">Toprim domain-containing protein</fullName>
    </submittedName>
</protein>
<accession>A0A927FJM3</accession>
<dbReference type="Proteomes" id="UP000647424">
    <property type="component" value="Unassembled WGS sequence"/>
</dbReference>
<evidence type="ECO:0000313" key="1">
    <source>
        <dbReference type="EMBL" id="MBD8051971.1"/>
    </source>
</evidence>
<dbReference type="GO" id="GO:0006260">
    <property type="term" value="P:DNA replication"/>
    <property type="evidence" value="ECO:0007669"/>
    <property type="project" value="InterPro"/>
</dbReference>
<dbReference type="SUPFAM" id="SSF57783">
    <property type="entry name" value="Zinc beta-ribbon"/>
    <property type="match status" value="1"/>
</dbReference>
<dbReference type="Gene3D" id="3.90.580.10">
    <property type="entry name" value="Zinc finger, CHC2-type domain"/>
    <property type="match status" value="1"/>
</dbReference>
<comment type="caution">
    <text evidence="1">The sequence shown here is derived from an EMBL/GenBank/DDBJ whole genome shotgun (WGS) entry which is preliminary data.</text>
</comment>
<dbReference type="InterPro" id="IPR036977">
    <property type="entry name" value="DNA_primase_Znf_CHC2"/>
</dbReference>
<gene>
    <name evidence="1" type="ORF">IC609_15650</name>
</gene>
<evidence type="ECO:0000313" key="2">
    <source>
        <dbReference type="Proteomes" id="UP000647424"/>
    </source>
</evidence>
<dbReference type="RefSeq" id="WP_191820463.1">
    <property type="nucleotide sequence ID" value="NZ_JACYFT010000006.1"/>
</dbReference>
<reference evidence="1" key="1">
    <citation type="submission" date="2020-09" db="EMBL/GenBank/DDBJ databases">
        <title>Genome seq and assembly of Limnohabitants sp.</title>
        <authorList>
            <person name="Chhetri G."/>
        </authorList>
    </citation>
    <scope>NUCLEOTIDE SEQUENCE</scope>
    <source>
        <strain evidence="1">JUR4</strain>
    </source>
</reference>